<dbReference type="Proteomes" id="UP001499987">
    <property type="component" value="Unassembled WGS sequence"/>
</dbReference>
<protein>
    <submittedName>
        <fullName evidence="3">ABC transporter family substrate-binding protein</fullName>
    </submittedName>
</protein>
<dbReference type="InterPro" id="IPR039424">
    <property type="entry name" value="SBP_5"/>
</dbReference>
<dbReference type="Gene3D" id="3.40.190.10">
    <property type="entry name" value="Periplasmic binding protein-like II"/>
    <property type="match status" value="1"/>
</dbReference>
<dbReference type="EMBL" id="BAAALD010000154">
    <property type="protein sequence ID" value="GAA1125546.1"/>
    <property type="molecule type" value="Genomic_DNA"/>
</dbReference>
<comment type="caution">
    <text evidence="3">The sequence shown here is derived from an EMBL/GenBank/DDBJ whole genome shotgun (WGS) entry which is preliminary data.</text>
</comment>
<feature type="region of interest" description="Disordered" evidence="1">
    <location>
        <begin position="50"/>
        <end position="86"/>
    </location>
</feature>
<evidence type="ECO:0000259" key="2">
    <source>
        <dbReference type="Pfam" id="PF00496"/>
    </source>
</evidence>
<dbReference type="SUPFAM" id="SSF53850">
    <property type="entry name" value="Periplasmic binding protein-like II"/>
    <property type="match status" value="1"/>
</dbReference>
<evidence type="ECO:0000256" key="1">
    <source>
        <dbReference type="SAM" id="MobiDB-lite"/>
    </source>
</evidence>
<dbReference type="InterPro" id="IPR000914">
    <property type="entry name" value="SBP_5_dom"/>
</dbReference>
<dbReference type="CDD" id="cd08501">
    <property type="entry name" value="PBP2_Lpqw"/>
    <property type="match status" value="1"/>
</dbReference>
<dbReference type="Pfam" id="PF00496">
    <property type="entry name" value="SBP_bac_5"/>
    <property type="match status" value="1"/>
</dbReference>
<name>A0ABN1U966_9ACTN</name>
<dbReference type="Gene3D" id="3.90.76.10">
    <property type="entry name" value="Dipeptide-binding Protein, Domain 1"/>
    <property type="match status" value="1"/>
</dbReference>
<organism evidence="3 4">
    <name type="scientific">Kitasatospora arboriphila</name>
    <dbReference type="NCBI Taxonomy" id="258052"/>
    <lineage>
        <taxon>Bacteria</taxon>
        <taxon>Bacillati</taxon>
        <taxon>Actinomycetota</taxon>
        <taxon>Actinomycetes</taxon>
        <taxon>Kitasatosporales</taxon>
        <taxon>Streptomycetaceae</taxon>
        <taxon>Kitasatospora</taxon>
    </lineage>
</organism>
<reference evidence="3 4" key="1">
    <citation type="journal article" date="2019" name="Int. J. Syst. Evol. Microbiol.">
        <title>The Global Catalogue of Microorganisms (GCM) 10K type strain sequencing project: providing services to taxonomists for standard genome sequencing and annotation.</title>
        <authorList>
            <consortium name="The Broad Institute Genomics Platform"/>
            <consortium name="The Broad Institute Genome Sequencing Center for Infectious Disease"/>
            <person name="Wu L."/>
            <person name="Ma J."/>
        </authorList>
    </citation>
    <scope>NUCLEOTIDE SEQUENCE [LARGE SCALE GENOMIC DNA]</scope>
    <source>
        <strain evidence="3 4">JCM 13002</strain>
    </source>
</reference>
<proteinExistence type="predicted"/>
<dbReference type="InterPro" id="IPR030678">
    <property type="entry name" value="Peptide/Ni-bd"/>
</dbReference>
<keyword evidence="4" id="KW-1185">Reference proteome</keyword>
<feature type="region of interest" description="Disordered" evidence="1">
    <location>
        <begin position="1"/>
        <end position="20"/>
    </location>
</feature>
<feature type="compositionally biased region" description="Polar residues" evidence="1">
    <location>
        <begin position="69"/>
        <end position="79"/>
    </location>
</feature>
<dbReference type="Gene3D" id="3.10.105.10">
    <property type="entry name" value="Dipeptide-binding Protein, Domain 3"/>
    <property type="match status" value="1"/>
</dbReference>
<dbReference type="PANTHER" id="PTHR30290">
    <property type="entry name" value="PERIPLASMIC BINDING COMPONENT OF ABC TRANSPORTER"/>
    <property type="match status" value="1"/>
</dbReference>
<dbReference type="PANTHER" id="PTHR30290:SF65">
    <property type="entry name" value="MONOACYL PHOSPHATIDYLINOSITOL TETRAMANNOSIDE-BINDING PROTEIN LPQW-RELATED"/>
    <property type="match status" value="1"/>
</dbReference>
<gene>
    <name evidence="3" type="ORF">GCM10009663_75220</name>
</gene>
<dbReference type="PIRSF" id="PIRSF002741">
    <property type="entry name" value="MppA"/>
    <property type="match status" value="1"/>
</dbReference>
<sequence>MPPAEPPQPAQTAAPAAPPRWETLVTRPRFPLALTASAAALALALCSCASSGEPPAGSDGGARMDGGTQRMTLSATNPRPRTALKRGGTLQWAVDRLPTQWNPLHVDGAEPATTAVMKALLPSFWHSDAGGTQTPNKAFLLDAASGTENGRQTVTWTLNPKAHWSDGTPVTWRDLAATWRALNGTDPAYRTATAAGFDRVESVTRGKDDFQAVMVFRTRFSEWQSMFNNAADTPLLPAAHAGTPEQFNTGWADRIPATAGPFRPAGIDRATGTVTLEADPGWWGEKPLLDRIVFRAMDPGAMADAFARGSVDYFDIGPDATAYHRVAEVGTGEIRKAGGSNVRALVLNGRSPQLTDPAVRRAVLRAIDRESIARSGLKGLDWAYTPMNNHFLVPGQNGYRDNSAGLSQYDVDTADAELDKAGWDRPGFGMRSKDGKPLTLRLVVPQTGQVAAAESTQVLEMLALAGIQVTVQKVPNADFLATYVNRHDFDLTLLDITGTPFPATSLASTFQQGAGGNVSQVGSQALDEAIADAASGETAKEGYEAINRADEQAWQVAGLIPLYQRPAIYAVRRAVANLGAPGLSDPVYEDIGFQK</sequence>
<feature type="domain" description="Solute-binding protein family 5" evidence="2">
    <location>
        <begin position="148"/>
        <end position="515"/>
    </location>
</feature>
<evidence type="ECO:0000313" key="4">
    <source>
        <dbReference type="Proteomes" id="UP001499987"/>
    </source>
</evidence>
<evidence type="ECO:0000313" key="3">
    <source>
        <dbReference type="EMBL" id="GAA1125546.1"/>
    </source>
</evidence>
<accession>A0ABN1U966</accession>